<comment type="caution">
    <text evidence="1">The sequence shown here is derived from an EMBL/GenBank/DDBJ whole genome shotgun (WGS) entry which is preliminary data.</text>
</comment>
<evidence type="ECO:0000313" key="2">
    <source>
        <dbReference type="Proteomes" id="UP001241377"/>
    </source>
</evidence>
<reference evidence="1" key="1">
    <citation type="submission" date="2023-04" db="EMBL/GenBank/DDBJ databases">
        <title>Draft Genome sequencing of Naganishia species isolated from polar environments using Oxford Nanopore Technology.</title>
        <authorList>
            <person name="Leo P."/>
            <person name="Venkateswaran K."/>
        </authorList>
    </citation>
    <scope>NUCLEOTIDE SEQUENCE</scope>
    <source>
        <strain evidence="1">MNA-CCFEE 5261</strain>
    </source>
</reference>
<dbReference type="Proteomes" id="UP001241377">
    <property type="component" value="Unassembled WGS sequence"/>
</dbReference>
<accession>A0ACC2VYQ9</accession>
<evidence type="ECO:0000313" key="1">
    <source>
        <dbReference type="EMBL" id="KAJ9104353.1"/>
    </source>
</evidence>
<gene>
    <name evidence="1" type="ORF">QFC19_003995</name>
</gene>
<name>A0ACC2VYQ9_9TREE</name>
<protein>
    <submittedName>
        <fullName evidence="1">Uncharacterized protein</fullName>
    </submittedName>
</protein>
<sequence>MSSRISSDSVYEKKDGRERDLPAPPIMASSRSGKQPVPTSNVKPSKSIDHHAKDAVEGRLRFPGTEREDKQSINHHQGDTVGGPRKPKRSLSLFRSASKTNPMAEVSGSEMSRRSNYARVAPDTAKNQRPVSAPVSRAQRPLTSMKPAVDQIGMEKRMMESSADRISLQHHHILKAQSTNTPVVDLDTSSKRSHSPSRASTKPIHAAPNTKFRLSEGNQIEPKQPDPSFYSLSPDAAMSSPSSRTSTPTGREADLDLDREAHYLLRMASTYLAKTVMLEVKVAKTKVSMNQQVRIPADSTDVLRRHVYEKIKILERMERSWGIEWMLRGKEGFAVSVSRKEKERDCFRRVVEDGVVLCFLLLRLETTRSPSGSGILLSISGASKHNLSLVANMAKTLPLTCEDIRLPEAIEHLGDRGVYAAAQLIVALARLAGPQRKETLTDDLDLSNPASDCEDQQSEPDLKPRITAPGNKRLLERPPLLIRRISSKTSTSGATTPKQLAPLQLSSTCDAPAEVSLVEAIQPISSKERSADTRFVPGPSESTRRLPRINAEGDFRLPMRRPILRVKQSFASSVTSENTSTADSKSRASGRRPRFIPENREDDIASGSEDSQIGNCIGKGQFGMVFRALDLSSGQFVAIKRIDIKGTGYEEVRQIMREVDLLQRLRHPGIVRYLGMAKSEEYLDIVLEFIEGGSLAHSVKSFGELNEDLVSGYVAKILEGLDYLHSQDVVHCDLKSSNILNTKTGNIKLSDFGVSLNLRTVGQSKDDVVGSPHWMAPEVIELKGITTAADIWSLGATIIELITGRPPYYDMDNGMAVMYRIVDEGMVIPEHCSAGLTDFLTKCFQRDPKNRPTAADLFEHEWVKSRVSLDPKLRHQDSIPFLRRISTDACKLHAKSIFTDNQAVAKQGIHAQEGALGQHNEPPQRKTPDERTPSKSPQTSARVSFPPQVSTANDERLANVETADQYLSAPARQLAFEKLVGSHRVQAKTEERPQLFRLSSRNSAGPSLPTAAPTRNPSSSEASILPKNPTTAQARLGSLSISPESSSFLFSHDPEKPLQDVKTDCSLM</sequence>
<proteinExistence type="predicted"/>
<dbReference type="EMBL" id="JASBWR010000040">
    <property type="protein sequence ID" value="KAJ9104353.1"/>
    <property type="molecule type" value="Genomic_DNA"/>
</dbReference>
<keyword evidence="2" id="KW-1185">Reference proteome</keyword>
<organism evidence="1 2">
    <name type="scientific">Naganishia cerealis</name>
    <dbReference type="NCBI Taxonomy" id="610337"/>
    <lineage>
        <taxon>Eukaryota</taxon>
        <taxon>Fungi</taxon>
        <taxon>Dikarya</taxon>
        <taxon>Basidiomycota</taxon>
        <taxon>Agaricomycotina</taxon>
        <taxon>Tremellomycetes</taxon>
        <taxon>Filobasidiales</taxon>
        <taxon>Filobasidiaceae</taxon>
        <taxon>Naganishia</taxon>
    </lineage>
</organism>